<reference evidence="2 3" key="1">
    <citation type="journal article" date="2020" name="Nature">
        <title>Six reference-quality genomes reveal evolution of bat adaptations.</title>
        <authorList>
            <person name="Jebb D."/>
            <person name="Huang Z."/>
            <person name="Pippel M."/>
            <person name="Hughes G.M."/>
            <person name="Lavrichenko K."/>
            <person name="Devanna P."/>
            <person name="Winkler S."/>
            <person name="Jermiin L.S."/>
            <person name="Skirmuntt E.C."/>
            <person name="Katzourakis A."/>
            <person name="Burkitt-Gray L."/>
            <person name="Ray D.A."/>
            <person name="Sullivan K.A.M."/>
            <person name="Roscito J.G."/>
            <person name="Kirilenko B.M."/>
            <person name="Davalos L.M."/>
            <person name="Corthals A.P."/>
            <person name="Power M.L."/>
            <person name="Jones G."/>
            <person name="Ransome R.D."/>
            <person name="Dechmann D.K.N."/>
            <person name="Locatelli A.G."/>
            <person name="Puechmaille S.J."/>
            <person name="Fedrigo O."/>
            <person name="Jarvis E.D."/>
            <person name="Hiller M."/>
            <person name="Vernes S.C."/>
            <person name="Myers E.W."/>
            <person name="Teeling E.C."/>
        </authorList>
    </citation>
    <scope>NUCLEOTIDE SEQUENCE [LARGE SCALE GENOMIC DNA]</scope>
    <source>
        <strain evidence="2">MPipKuh1</strain>
        <tissue evidence="2">Flight muscle</tissue>
    </source>
</reference>
<sequence>MKCLPELHSRCFTRDTAFYWGLVSAHTGGILSRSPYKSQQQVLSLEEPIELYVSYTKTCCHHPCLRLAGGGGPVEPRDRPDGRRRGWFQPKDPLGGSCSGRNKNPHLISPALPPHCPSPSEFPATASPGPNSAGAGVEAALEWVMYVWAQGALPREWLRVKGPQGVDCPL</sequence>
<proteinExistence type="predicted"/>
<protein>
    <submittedName>
        <fullName evidence="2">Uncharacterized protein</fullName>
    </submittedName>
</protein>
<evidence type="ECO:0000313" key="3">
    <source>
        <dbReference type="Proteomes" id="UP000558488"/>
    </source>
</evidence>
<dbReference type="Proteomes" id="UP000558488">
    <property type="component" value="Unassembled WGS sequence"/>
</dbReference>
<accession>A0A7J8B2J9</accession>
<dbReference type="EMBL" id="JACAGB010000001">
    <property type="protein sequence ID" value="KAF6392741.1"/>
    <property type="molecule type" value="Genomic_DNA"/>
</dbReference>
<gene>
    <name evidence="2" type="ORF">mPipKuh1_007917</name>
</gene>
<feature type="compositionally biased region" description="Basic and acidic residues" evidence="1">
    <location>
        <begin position="75"/>
        <end position="84"/>
    </location>
</feature>
<organism evidence="2 3">
    <name type="scientific">Pipistrellus kuhlii</name>
    <name type="common">Kuhl's pipistrelle</name>
    <dbReference type="NCBI Taxonomy" id="59472"/>
    <lineage>
        <taxon>Eukaryota</taxon>
        <taxon>Metazoa</taxon>
        <taxon>Chordata</taxon>
        <taxon>Craniata</taxon>
        <taxon>Vertebrata</taxon>
        <taxon>Euteleostomi</taxon>
        <taxon>Mammalia</taxon>
        <taxon>Eutheria</taxon>
        <taxon>Laurasiatheria</taxon>
        <taxon>Chiroptera</taxon>
        <taxon>Yangochiroptera</taxon>
        <taxon>Vespertilionidae</taxon>
        <taxon>Pipistrellus</taxon>
    </lineage>
</organism>
<keyword evidence="3" id="KW-1185">Reference proteome</keyword>
<name>A0A7J8B2J9_PIPKU</name>
<evidence type="ECO:0000313" key="2">
    <source>
        <dbReference type="EMBL" id="KAF6392741.1"/>
    </source>
</evidence>
<comment type="caution">
    <text evidence="2">The sequence shown here is derived from an EMBL/GenBank/DDBJ whole genome shotgun (WGS) entry which is preliminary data.</text>
</comment>
<evidence type="ECO:0000256" key="1">
    <source>
        <dbReference type="SAM" id="MobiDB-lite"/>
    </source>
</evidence>
<dbReference type="AlphaFoldDB" id="A0A7J8B2J9"/>
<feature type="region of interest" description="Disordered" evidence="1">
    <location>
        <begin position="70"/>
        <end position="134"/>
    </location>
</feature>